<evidence type="ECO:0000313" key="3">
    <source>
        <dbReference type="Proteomes" id="UP000287166"/>
    </source>
</evidence>
<dbReference type="InParanoid" id="A0A401GR86"/>
<protein>
    <submittedName>
        <fullName evidence="1">Uncharacterized protein</fullName>
    </submittedName>
</protein>
<sequence length="68" mass="7394">MNLRLCMGHGSDAVGGTNPLAVEVRLQSKHHAKLVEDVIHQAFAQLQLLGRQGLEPVGDSGHESDLRR</sequence>
<dbReference type="AlphaFoldDB" id="A0A401GR86"/>
<organism evidence="1 3">
    <name type="scientific">Sparassis crispa</name>
    <dbReference type="NCBI Taxonomy" id="139825"/>
    <lineage>
        <taxon>Eukaryota</taxon>
        <taxon>Fungi</taxon>
        <taxon>Dikarya</taxon>
        <taxon>Basidiomycota</taxon>
        <taxon>Agaricomycotina</taxon>
        <taxon>Agaricomycetes</taxon>
        <taxon>Polyporales</taxon>
        <taxon>Sparassidaceae</taxon>
        <taxon>Sparassis</taxon>
    </lineage>
</organism>
<comment type="caution">
    <text evidence="1">The sequence shown here is derived from an EMBL/GenBank/DDBJ whole genome shotgun (WGS) entry which is preliminary data.</text>
</comment>
<dbReference type="GeneID" id="38781642"/>
<evidence type="ECO:0000313" key="2">
    <source>
        <dbReference type="EMBL" id="GBE84737.1"/>
    </source>
</evidence>
<name>A0A401GR86_9APHY</name>
<accession>A0A401GR86</accession>
<dbReference type="EMBL" id="BFAD01000006">
    <property type="protein sequence ID" value="GBE84737.1"/>
    <property type="molecule type" value="Genomic_DNA"/>
</dbReference>
<dbReference type="EMBL" id="BFAD01000006">
    <property type="protein sequence ID" value="GBE84725.1"/>
    <property type="molecule type" value="Genomic_DNA"/>
</dbReference>
<keyword evidence="3" id="KW-1185">Reference proteome</keyword>
<dbReference type="Proteomes" id="UP000287166">
    <property type="component" value="Unassembled WGS sequence"/>
</dbReference>
<dbReference type="RefSeq" id="XP_027615638.1">
    <property type="nucleotide sequence ID" value="XM_027759837.1"/>
</dbReference>
<proteinExistence type="predicted"/>
<gene>
    <name evidence="1" type="ORF">SCP_0607050</name>
    <name evidence="2" type="ORF">SCP_0607170</name>
</gene>
<reference evidence="1 3" key="1">
    <citation type="journal article" date="2018" name="Sci. Rep.">
        <title>Genome sequence of the cauliflower mushroom Sparassis crispa (Hanabiratake) and its association with beneficial usage.</title>
        <authorList>
            <person name="Kiyama R."/>
            <person name="Furutani Y."/>
            <person name="Kawaguchi K."/>
            <person name="Nakanishi T."/>
        </authorList>
    </citation>
    <scope>NUCLEOTIDE SEQUENCE [LARGE SCALE GENOMIC DNA]</scope>
</reference>
<evidence type="ECO:0000313" key="1">
    <source>
        <dbReference type="EMBL" id="GBE84725.1"/>
    </source>
</evidence>